<protein>
    <recommendedName>
        <fullName evidence="3">Pyrroline-5-carboxylate reductase</fullName>
        <shortName evidence="3">P5C reductase</shortName>
        <shortName evidence="3">P5CR</shortName>
        <ecNumber evidence="3">1.5.1.2</ecNumber>
    </recommendedName>
    <alternativeName>
        <fullName evidence="3">PCA reductase</fullName>
    </alternativeName>
</protein>
<keyword evidence="3" id="KW-0963">Cytoplasm</keyword>
<dbReference type="AlphaFoldDB" id="A0A369QAQ8"/>
<comment type="caution">
    <text evidence="6">The sequence shown here is derived from an EMBL/GenBank/DDBJ whole genome shotgun (WGS) entry which is preliminary data.</text>
</comment>
<keyword evidence="3" id="KW-0641">Proline biosynthesis</keyword>
<keyword evidence="2 3" id="KW-0560">Oxidoreductase</keyword>
<dbReference type="InterPro" id="IPR053790">
    <property type="entry name" value="P5CR-like_CS"/>
</dbReference>
<sequence>MTQAMVEGWLAGGISPDRFTAYHPTRKQAAHGIAMTNRLEVGTYDTVLLGIKPQMLPELAPQVAPLATGSVTVLSVLAGITLDGLAVHFPNASGVVRLMPNLACGVRKSPIALIGRGMGEPLADDVRQKLTQLAAVLGSAEWIADEGQFDLVTALAGSGPGFTYRFIDALARAAAQLGLPDDQARRLSLAMVEGAVALAAASDVSPADLAARVASPGGMTQRGLDVLDDDDALLSLLTRTLRETRDRGEEMGRTRP</sequence>
<dbReference type="InterPro" id="IPR029036">
    <property type="entry name" value="P5CR_dimer"/>
</dbReference>
<name>A0A369QAQ8_9SPHN</name>
<dbReference type="Proteomes" id="UP000253727">
    <property type="component" value="Unassembled WGS sequence"/>
</dbReference>
<dbReference type="UniPathway" id="UPA00098">
    <property type="reaction ID" value="UER00361"/>
</dbReference>
<dbReference type="InterPro" id="IPR036291">
    <property type="entry name" value="NAD(P)-bd_dom_sf"/>
</dbReference>
<gene>
    <name evidence="3 6" type="primary">proC</name>
    <name evidence="6" type="ORF">HME9302_00545</name>
</gene>
<dbReference type="PANTHER" id="PTHR11645:SF0">
    <property type="entry name" value="PYRROLINE-5-CARBOXYLATE REDUCTASE 3"/>
    <property type="match status" value="1"/>
</dbReference>
<dbReference type="PIRSF" id="PIRSF000193">
    <property type="entry name" value="Pyrrol-5-carb_rd"/>
    <property type="match status" value="1"/>
</dbReference>
<dbReference type="InterPro" id="IPR000304">
    <property type="entry name" value="Pyrroline-COOH_reductase"/>
</dbReference>
<feature type="binding site" evidence="4">
    <location>
        <position position="37"/>
    </location>
    <ligand>
        <name>NADPH</name>
        <dbReference type="ChEBI" id="CHEBI:57783"/>
    </ligand>
</feature>
<evidence type="ECO:0000256" key="3">
    <source>
        <dbReference type="HAMAP-Rule" id="MF_01925"/>
    </source>
</evidence>
<comment type="pathway">
    <text evidence="3">Amino-acid biosynthesis; L-proline biosynthesis; L-proline from L-glutamate 5-semialdehyde: step 1/1.</text>
</comment>
<evidence type="ECO:0000313" key="6">
    <source>
        <dbReference type="EMBL" id="RDC59358.1"/>
    </source>
</evidence>
<evidence type="ECO:0000313" key="7">
    <source>
        <dbReference type="Proteomes" id="UP000253727"/>
    </source>
</evidence>
<dbReference type="InterPro" id="IPR008927">
    <property type="entry name" value="6-PGluconate_DH-like_C_sf"/>
</dbReference>
<feature type="domain" description="Pyrroline-5-carboxylate reductase dimerisation" evidence="5">
    <location>
        <begin position="146"/>
        <end position="251"/>
    </location>
</feature>
<dbReference type="GO" id="GO:0055129">
    <property type="term" value="P:L-proline biosynthetic process"/>
    <property type="evidence" value="ECO:0007669"/>
    <property type="project" value="UniProtKB-UniRule"/>
</dbReference>
<dbReference type="Pfam" id="PF14748">
    <property type="entry name" value="P5CR_dimer"/>
    <property type="match status" value="1"/>
</dbReference>
<comment type="subcellular location">
    <subcellularLocation>
        <location evidence="3">Cytoplasm</location>
    </subcellularLocation>
</comment>
<evidence type="ECO:0000256" key="4">
    <source>
        <dbReference type="PIRSR" id="PIRSR000193-1"/>
    </source>
</evidence>
<dbReference type="EC" id="1.5.1.2" evidence="3"/>
<evidence type="ECO:0000256" key="1">
    <source>
        <dbReference type="ARBA" id="ARBA00005525"/>
    </source>
</evidence>
<dbReference type="Gene3D" id="3.40.50.720">
    <property type="entry name" value="NAD(P)-binding Rossmann-like Domain"/>
    <property type="match status" value="1"/>
</dbReference>
<keyword evidence="3 4" id="KW-0521">NADP</keyword>
<dbReference type="GO" id="GO:0004735">
    <property type="term" value="F:pyrroline-5-carboxylate reductase activity"/>
    <property type="evidence" value="ECO:0007669"/>
    <property type="project" value="UniProtKB-UniRule"/>
</dbReference>
<keyword evidence="7" id="KW-1185">Reference proteome</keyword>
<proteinExistence type="inferred from homology"/>
<evidence type="ECO:0000259" key="5">
    <source>
        <dbReference type="Pfam" id="PF14748"/>
    </source>
</evidence>
<dbReference type="SUPFAM" id="SSF51735">
    <property type="entry name" value="NAD(P)-binding Rossmann-fold domains"/>
    <property type="match status" value="1"/>
</dbReference>
<dbReference type="HAMAP" id="MF_01925">
    <property type="entry name" value="P5C_reductase"/>
    <property type="match status" value="1"/>
</dbReference>
<reference evidence="6 7" key="1">
    <citation type="submission" date="2018-04" db="EMBL/GenBank/DDBJ databases">
        <title>Altererythrobacter sp. HME9302 genome sequencing and assembly.</title>
        <authorList>
            <person name="Kang H."/>
            <person name="Kim H."/>
            <person name="Joh K."/>
        </authorList>
    </citation>
    <scope>NUCLEOTIDE SEQUENCE [LARGE SCALE GENOMIC DNA]</scope>
    <source>
        <strain evidence="6 7">HME9302</strain>
    </source>
</reference>
<dbReference type="EMBL" id="QBKA01000002">
    <property type="protein sequence ID" value="RDC59358.1"/>
    <property type="molecule type" value="Genomic_DNA"/>
</dbReference>
<comment type="catalytic activity">
    <reaction evidence="3">
        <text>L-proline + NADP(+) = (S)-1-pyrroline-5-carboxylate + NADPH + 2 H(+)</text>
        <dbReference type="Rhea" id="RHEA:14109"/>
        <dbReference type="ChEBI" id="CHEBI:15378"/>
        <dbReference type="ChEBI" id="CHEBI:17388"/>
        <dbReference type="ChEBI" id="CHEBI:57783"/>
        <dbReference type="ChEBI" id="CHEBI:58349"/>
        <dbReference type="ChEBI" id="CHEBI:60039"/>
        <dbReference type="EC" id="1.5.1.2"/>
    </reaction>
</comment>
<dbReference type="GO" id="GO:0005737">
    <property type="term" value="C:cytoplasm"/>
    <property type="evidence" value="ECO:0007669"/>
    <property type="project" value="UniProtKB-SubCell"/>
</dbReference>
<keyword evidence="3" id="KW-0028">Amino-acid biosynthesis</keyword>
<comment type="catalytic activity">
    <reaction evidence="3">
        <text>L-proline + NAD(+) = (S)-1-pyrroline-5-carboxylate + NADH + 2 H(+)</text>
        <dbReference type="Rhea" id="RHEA:14105"/>
        <dbReference type="ChEBI" id="CHEBI:15378"/>
        <dbReference type="ChEBI" id="CHEBI:17388"/>
        <dbReference type="ChEBI" id="CHEBI:57540"/>
        <dbReference type="ChEBI" id="CHEBI:57945"/>
        <dbReference type="ChEBI" id="CHEBI:60039"/>
        <dbReference type="EC" id="1.5.1.2"/>
    </reaction>
</comment>
<dbReference type="PANTHER" id="PTHR11645">
    <property type="entry name" value="PYRROLINE-5-CARBOXYLATE REDUCTASE"/>
    <property type="match status" value="1"/>
</dbReference>
<comment type="function">
    <text evidence="3">Catalyzes the reduction of 1-pyrroline-5-carboxylate (PCA) to L-proline.</text>
</comment>
<dbReference type="PROSITE" id="PS00521">
    <property type="entry name" value="P5CR"/>
    <property type="match status" value="1"/>
</dbReference>
<evidence type="ECO:0000256" key="2">
    <source>
        <dbReference type="ARBA" id="ARBA00023002"/>
    </source>
</evidence>
<dbReference type="Gene3D" id="1.10.3730.10">
    <property type="entry name" value="ProC C-terminal domain-like"/>
    <property type="match status" value="1"/>
</dbReference>
<organism evidence="6 7">
    <name type="scientific">Alteripontixanthobacter maritimus</name>
    <dbReference type="NCBI Taxonomy" id="2161824"/>
    <lineage>
        <taxon>Bacteria</taxon>
        <taxon>Pseudomonadati</taxon>
        <taxon>Pseudomonadota</taxon>
        <taxon>Alphaproteobacteria</taxon>
        <taxon>Sphingomonadales</taxon>
        <taxon>Erythrobacteraceae</taxon>
        <taxon>Alteripontixanthobacter</taxon>
    </lineage>
</organism>
<accession>A0A369QAQ8</accession>
<comment type="similarity">
    <text evidence="1 3">Belongs to the pyrroline-5-carboxylate reductase family.</text>
</comment>
<dbReference type="SUPFAM" id="SSF48179">
    <property type="entry name" value="6-phosphogluconate dehydrogenase C-terminal domain-like"/>
    <property type="match status" value="1"/>
</dbReference>